<evidence type="ECO:0000313" key="1">
    <source>
        <dbReference type="EMBL" id="PYE51021.1"/>
    </source>
</evidence>
<protein>
    <submittedName>
        <fullName evidence="1">Uncharacterized protein</fullName>
    </submittedName>
</protein>
<gene>
    <name evidence="1" type="ORF">DES52_11688</name>
</gene>
<dbReference type="RefSeq" id="WP_146237360.1">
    <property type="nucleotide sequence ID" value="NZ_QJSX01000016.1"/>
</dbReference>
<dbReference type="AlphaFoldDB" id="A0A318S7L6"/>
<proteinExistence type="predicted"/>
<dbReference type="Proteomes" id="UP000248326">
    <property type="component" value="Unassembled WGS sequence"/>
</dbReference>
<name>A0A318S7L6_9DEIO</name>
<comment type="caution">
    <text evidence="1">The sequence shown here is derived from an EMBL/GenBank/DDBJ whole genome shotgun (WGS) entry which is preliminary data.</text>
</comment>
<keyword evidence="2" id="KW-1185">Reference proteome</keyword>
<sequence>MEMVLALKHDALAKVTERGERLHDALLALARSYPATFTAAYVADALERCGFTRDDVRNEQSSIVGSRVAMPEEPRARLTLSWN</sequence>
<reference evidence="1 2" key="1">
    <citation type="submission" date="2018-06" db="EMBL/GenBank/DDBJ databases">
        <title>Genomic Encyclopedia of Type Strains, Phase IV (KMG-IV): sequencing the most valuable type-strain genomes for metagenomic binning, comparative biology and taxonomic classification.</title>
        <authorList>
            <person name="Goeker M."/>
        </authorList>
    </citation>
    <scope>NUCLEOTIDE SEQUENCE [LARGE SCALE GENOMIC DNA]</scope>
    <source>
        <strain evidence="1 2">DSM 18048</strain>
    </source>
</reference>
<evidence type="ECO:0000313" key="2">
    <source>
        <dbReference type="Proteomes" id="UP000248326"/>
    </source>
</evidence>
<dbReference type="EMBL" id="QJSX01000016">
    <property type="protein sequence ID" value="PYE51021.1"/>
    <property type="molecule type" value="Genomic_DNA"/>
</dbReference>
<organism evidence="1 2">
    <name type="scientific">Deinococcus yavapaiensis KR-236</name>
    <dbReference type="NCBI Taxonomy" id="694435"/>
    <lineage>
        <taxon>Bacteria</taxon>
        <taxon>Thermotogati</taxon>
        <taxon>Deinococcota</taxon>
        <taxon>Deinococci</taxon>
        <taxon>Deinococcales</taxon>
        <taxon>Deinococcaceae</taxon>
        <taxon>Deinococcus</taxon>
    </lineage>
</organism>
<accession>A0A318S7L6</accession>